<evidence type="ECO:0000313" key="2">
    <source>
        <dbReference type="EMBL" id="KAK1258611.1"/>
    </source>
</evidence>
<gene>
    <name evidence="2" type="ORF">QJS04_geneDACA024053</name>
</gene>
<organism evidence="2 3">
    <name type="scientific">Acorus gramineus</name>
    <name type="common">Dwarf sweet flag</name>
    <dbReference type="NCBI Taxonomy" id="55184"/>
    <lineage>
        <taxon>Eukaryota</taxon>
        <taxon>Viridiplantae</taxon>
        <taxon>Streptophyta</taxon>
        <taxon>Embryophyta</taxon>
        <taxon>Tracheophyta</taxon>
        <taxon>Spermatophyta</taxon>
        <taxon>Magnoliopsida</taxon>
        <taxon>Liliopsida</taxon>
        <taxon>Acoraceae</taxon>
        <taxon>Acorus</taxon>
    </lineage>
</organism>
<dbReference type="Proteomes" id="UP001179952">
    <property type="component" value="Unassembled WGS sequence"/>
</dbReference>
<dbReference type="EMBL" id="JAUJYN010000014">
    <property type="protein sequence ID" value="KAK1258611.1"/>
    <property type="molecule type" value="Genomic_DNA"/>
</dbReference>
<evidence type="ECO:0000313" key="3">
    <source>
        <dbReference type="Proteomes" id="UP001179952"/>
    </source>
</evidence>
<dbReference type="AlphaFoldDB" id="A0AAV9A3A4"/>
<reference evidence="2" key="1">
    <citation type="journal article" date="2023" name="Nat. Commun.">
        <title>Diploid and tetraploid genomes of Acorus and the evolution of monocots.</title>
        <authorList>
            <person name="Ma L."/>
            <person name="Liu K.W."/>
            <person name="Li Z."/>
            <person name="Hsiao Y.Y."/>
            <person name="Qi Y."/>
            <person name="Fu T."/>
            <person name="Tang G.D."/>
            <person name="Zhang D."/>
            <person name="Sun W.H."/>
            <person name="Liu D.K."/>
            <person name="Li Y."/>
            <person name="Chen G.Z."/>
            <person name="Liu X.D."/>
            <person name="Liao X.Y."/>
            <person name="Jiang Y.T."/>
            <person name="Yu X."/>
            <person name="Hao Y."/>
            <person name="Huang J."/>
            <person name="Zhao X.W."/>
            <person name="Ke S."/>
            <person name="Chen Y.Y."/>
            <person name="Wu W.L."/>
            <person name="Hsu J.L."/>
            <person name="Lin Y.F."/>
            <person name="Huang M.D."/>
            <person name="Li C.Y."/>
            <person name="Huang L."/>
            <person name="Wang Z.W."/>
            <person name="Zhao X."/>
            <person name="Zhong W.Y."/>
            <person name="Peng D.H."/>
            <person name="Ahmad S."/>
            <person name="Lan S."/>
            <person name="Zhang J.S."/>
            <person name="Tsai W.C."/>
            <person name="Van de Peer Y."/>
            <person name="Liu Z.J."/>
        </authorList>
    </citation>
    <scope>NUCLEOTIDE SEQUENCE</scope>
    <source>
        <strain evidence="2">SCP</strain>
    </source>
</reference>
<evidence type="ECO:0000256" key="1">
    <source>
        <dbReference type="SAM" id="MobiDB-lite"/>
    </source>
</evidence>
<proteinExistence type="predicted"/>
<feature type="region of interest" description="Disordered" evidence="1">
    <location>
        <begin position="1"/>
        <end position="63"/>
    </location>
</feature>
<comment type="caution">
    <text evidence="2">The sequence shown here is derived from an EMBL/GenBank/DDBJ whole genome shotgun (WGS) entry which is preliminary data.</text>
</comment>
<accession>A0AAV9A3A4</accession>
<keyword evidence="3" id="KW-1185">Reference proteome</keyword>
<reference evidence="2" key="2">
    <citation type="submission" date="2023-06" db="EMBL/GenBank/DDBJ databases">
        <authorList>
            <person name="Ma L."/>
            <person name="Liu K.-W."/>
            <person name="Li Z."/>
            <person name="Hsiao Y.-Y."/>
            <person name="Qi Y."/>
            <person name="Fu T."/>
            <person name="Tang G."/>
            <person name="Zhang D."/>
            <person name="Sun W.-H."/>
            <person name="Liu D.-K."/>
            <person name="Li Y."/>
            <person name="Chen G.-Z."/>
            <person name="Liu X.-D."/>
            <person name="Liao X.-Y."/>
            <person name="Jiang Y.-T."/>
            <person name="Yu X."/>
            <person name="Hao Y."/>
            <person name="Huang J."/>
            <person name="Zhao X.-W."/>
            <person name="Ke S."/>
            <person name="Chen Y.-Y."/>
            <person name="Wu W.-L."/>
            <person name="Hsu J.-L."/>
            <person name="Lin Y.-F."/>
            <person name="Huang M.-D."/>
            <person name="Li C.-Y."/>
            <person name="Huang L."/>
            <person name="Wang Z.-W."/>
            <person name="Zhao X."/>
            <person name="Zhong W.-Y."/>
            <person name="Peng D.-H."/>
            <person name="Ahmad S."/>
            <person name="Lan S."/>
            <person name="Zhang J.-S."/>
            <person name="Tsai W.-C."/>
            <person name="Van De Peer Y."/>
            <person name="Liu Z.-J."/>
        </authorList>
    </citation>
    <scope>NUCLEOTIDE SEQUENCE</scope>
    <source>
        <strain evidence="2">SCP</strain>
        <tissue evidence="2">Leaves</tissue>
    </source>
</reference>
<feature type="compositionally biased region" description="Low complexity" evidence="1">
    <location>
        <begin position="51"/>
        <end position="63"/>
    </location>
</feature>
<name>A0AAV9A3A4_ACOGR</name>
<sequence>MIPTSAGQVGAPPEDDPDLRLPSKSTGRRSSRSSTRSFQDRRQRPMRRPSTRSPTPSGSSCCQ</sequence>
<protein>
    <submittedName>
        <fullName evidence="2">Uncharacterized protein</fullName>
    </submittedName>
</protein>